<accession>A0ABR1HRA4</accession>
<gene>
    <name evidence="4" type="ORF">QQX98_000951</name>
</gene>
<dbReference type="SUPFAM" id="SSF56574">
    <property type="entry name" value="Serpins"/>
    <property type="match status" value="1"/>
</dbReference>
<name>A0ABR1HRA4_9HYPO</name>
<comment type="similarity">
    <text evidence="1 2">Belongs to the serpin family.</text>
</comment>
<organism evidence="4 5">
    <name type="scientific">Neonectria punicea</name>
    <dbReference type="NCBI Taxonomy" id="979145"/>
    <lineage>
        <taxon>Eukaryota</taxon>
        <taxon>Fungi</taxon>
        <taxon>Dikarya</taxon>
        <taxon>Ascomycota</taxon>
        <taxon>Pezizomycotina</taxon>
        <taxon>Sordariomycetes</taxon>
        <taxon>Hypocreomycetidae</taxon>
        <taxon>Hypocreales</taxon>
        <taxon>Nectriaceae</taxon>
        <taxon>Neonectria</taxon>
    </lineage>
</organism>
<dbReference type="PANTHER" id="PTHR11461">
    <property type="entry name" value="SERINE PROTEASE INHIBITOR, SERPIN"/>
    <property type="match status" value="1"/>
</dbReference>
<comment type="caution">
    <text evidence="4">The sequence shown here is derived from an EMBL/GenBank/DDBJ whole genome shotgun (WGS) entry which is preliminary data.</text>
</comment>
<keyword evidence="5" id="KW-1185">Reference proteome</keyword>
<dbReference type="Gene3D" id="2.30.39.10">
    <property type="entry name" value="Alpha-1-antitrypsin, domain 1"/>
    <property type="match status" value="1"/>
</dbReference>
<dbReference type="Proteomes" id="UP001498476">
    <property type="component" value="Unassembled WGS sequence"/>
</dbReference>
<evidence type="ECO:0000256" key="2">
    <source>
        <dbReference type="RuleBase" id="RU000411"/>
    </source>
</evidence>
<dbReference type="InterPro" id="IPR000215">
    <property type="entry name" value="Serpin_fam"/>
</dbReference>
<dbReference type="InterPro" id="IPR042185">
    <property type="entry name" value="Serpin_sf_2"/>
</dbReference>
<dbReference type="Gene3D" id="3.30.497.10">
    <property type="entry name" value="Antithrombin, subunit I, domain 2"/>
    <property type="match status" value="1"/>
</dbReference>
<dbReference type="InterPro" id="IPR036186">
    <property type="entry name" value="Serpin_sf"/>
</dbReference>
<sequence length="365" mass="40382">MSDGAHAVRVLGWAMLDRLRAQDESSRGICISPLSIATTLAMLAGAVSVDRRDEFCRKLGANSLSELADSFRTLDDVFAGKDHGRMVTMANVAFADDDVEFRPAYTQFLDSFGAYSIKFPSLQQADGEINSWVSDHTRGLIKDLVSRQVLKESHVVLINALAFKGSWQTKFNRKLTQKNTPFHAAGLEKRKVDMMFSHKRSIATAKGPCYTVVRLPYAATSPLTSMSLAAYLPDQGTSLEQLIQTMNHSQPASRFRTKKYDKFGFPKFDLDSNFSILHILQDLGFPVAGQLPEMAQGGNEVQKCIHRAVLKIDEEGTEAAAATAIILTRSLAPIPEILVFDRPFAFSICLDQTDMVVFTGLFFGR</sequence>
<evidence type="ECO:0000256" key="1">
    <source>
        <dbReference type="ARBA" id="ARBA00009500"/>
    </source>
</evidence>
<feature type="domain" description="Serpin" evidence="3">
    <location>
        <begin position="13"/>
        <end position="365"/>
    </location>
</feature>
<dbReference type="SMART" id="SM00093">
    <property type="entry name" value="SERPIN"/>
    <property type="match status" value="1"/>
</dbReference>
<evidence type="ECO:0000313" key="4">
    <source>
        <dbReference type="EMBL" id="KAK7423494.1"/>
    </source>
</evidence>
<evidence type="ECO:0000313" key="5">
    <source>
        <dbReference type="Proteomes" id="UP001498476"/>
    </source>
</evidence>
<dbReference type="InterPro" id="IPR042178">
    <property type="entry name" value="Serpin_sf_1"/>
</dbReference>
<evidence type="ECO:0000259" key="3">
    <source>
        <dbReference type="SMART" id="SM00093"/>
    </source>
</evidence>
<protein>
    <recommendedName>
        <fullName evidence="3">Serpin domain-containing protein</fullName>
    </recommendedName>
</protein>
<dbReference type="CDD" id="cd00172">
    <property type="entry name" value="serpin"/>
    <property type="match status" value="1"/>
</dbReference>
<proteinExistence type="inferred from homology"/>
<dbReference type="PANTHER" id="PTHR11461:SF211">
    <property type="entry name" value="GH10112P-RELATED"/>
    <property type="match status" value="1"/>
</dbReference>
<dbReference type="InterPro" id="IPR023796">
    <property type="entry name" value="Serpin_dom"/>
</dbReference>
<dbReference type="Pfam" id="PF00079">
    <property type="entry name" value="Serpin"/>
    <property type="match status" value="1"/>
</dbReference>
<dbReference type="EMBL" id="JAZAVJ010000009">
    <property type="protein sequence ID" value="KAK7423494.1"/>
    <property type="molecule type" value="Genomic_DNA"/>
</dbReference>
<reference evidence="4 5" key="1">
    <citation type="journal article" date="2025" name="Microbiol. Resour. Announc.">
        <title>Draft genome sequences for Neonectria magnoliae and Neonectria punicea, canker pathogens of Liriodendron tulipifera and Acer saccharum in West Virginia.</title>
        <authorList>
            <person name="Petronek H.M."/>
            <person name="Kasson M.T."/>
            <person name="Metheny A.M."/>
            <person name="Stauder C.M."/>
            <person name="Lovett B."/>
            <person name="Lynch S.C."/>
            <person name="Garnas J.R."/>
            <person name="Kasson L.R."/>
            <person name="Stajich J.E."/>
        </authorList>
    </citation>
    <scope>NUCLEOTIDE SEQUENCE [LARGE SCALE GENOMIC DNA]</scope>
    <source>
        <strain evidence="4 5">NRRL 64653</strain>
    </source>
</reference>